<evidence type="ECO:0000256" key="4">
    <source>
        <dbReference type="ARBA" id="ARBA00035135"/>
    </source>
</evidence>
<keyword evidence="3 5" id="KW-0687">Ribonucleoprotein</keyword>
<dbReference type="PRINTS" id="PR00976">
    <property type="entry name" value="RIBOSOMALS21"/>
</dbReference>
<evidence type="ECO:0000256" key="6">
    <source>
        <dbReference type="RuleBase" id="RU000667"/>
    </source>
</evidence>
<protein>
    <recommendedName>
        <fullName evidence="4 5">Small ribosomal subunit protein bS21</fullName>
    </recommendedName>
</protein>
<name>A0A974S6N5_ENTFL</name>
<dbReference type="InterPro" id="IPR018278">
    <property type="entry name" value="Ribosomal_bS21_CS"/>
</dbReference>
<dbReference type="PANTHER" id="PTHR21109:SF22">
    <property type="entry name" value="SMALL RIBOSOMAL SUBUNIT PROTEIN BS21"/>
    <property type="match status" value="1"/>
</dbReference>
<accession>A0A974S6N5</accession>
<dbReference type="GO" id="GO:0005840">
    <property type="term" value="C:ribosome"/>
    <property type="evidence" value="ECO:0007669"/>
    <property type="project" value="UniProtKB-KW"/>
</dbReference>
<dbReference type="GO" id="GO:1990904">
    <property type="term" value="C:ribonucleoprotein complex"/>
    <property type="evidence" value="ECO:0007669"/>
    <property type="project" value="UniProtKB-KW"/>
</dbReference>
<evidence type="ECO:0000256" key="1">
    <source>
        <dbReference type="ARBA" id="ARBA00006640"/>
    </source>
</evidence>
<evidence type="ECO:0000256" key="5">
    <source>
        <dbReference type="HAMAP-Rule" id="MF_00358"/>
    </source>
</evidence>
<sequence>MSKTVVRKNESLDDALRRFKRSVSKAGTLQESRKREFYEKNQV</sequence>
<dbReference type="Gene3D" id="1.20.5.1150">
    <property type="entry name" value="Ribosomal protein S8"/>
    <property type="match status" value="1"/>
</dbReference>
<keyword evidence="2 5" id="KW-0689">Ribosomal protein</keyword>
<reference evidence="7" key="1">
    <citation type="submission" date="2021-01" db="EMBL/GenBank/DDBJ databases">
        <title>Enterococcus.</title>
        <authorList>
            <person name="Du X."/>
            <person name="Wang N."/>
        </authorList>
    </citation>
    <scope>NUCLEOTIDE SEQUENCE [LARGE SCALE GENOMIC DNA]</scope>
    <source>
        <strain evidence="7">T90-2</strain>
    </source>
</reference>
<dbReference type="Pfam" id="PF01165">
    <property type="entry name" value="Ribosomal_S21"/>
    <property type="match status" value="1"/>
</dbReference>
<dbReference type="HAMAP" id="MF_00358">
    <property type="entry name" value="Ribosomal_bS21"/>
    <property type="match status" value="1"/>
</dbReference>
<dbReference type="PANTHER" id="PTHR21109">
    <property type="entry name" value="MITOCHONDRIAL 28S RIBOSOMAL PROTEIN S21"/>
    <property type="match status" value="1"/>
</dbReference>
<evidence type="ECO:0000256" key="3">
    <source>
        <dbReference type="ARBA" id="ARBA00023274"/>
    </source>
</evidence>
<proteinExistence type="inferred from homology"/>
<gene>
    <name evidence="5" type="primary">rpsU</name>
    <name evidence="7" type="ORF">JG559_01345</name>
</gene>
<dbReference type="InterPro" id="IPR038380">
    <property type="entry name" value="Ribosomal_bS21_sf"/>
</dbReference>
<dbReference type="NCBIfam" id="TIGR00030">
    <property type="entry name" value="S21p"/>
    <property type="match status" value="1"/>
</dbReference>
<dbReference type="AlphaFoldDB" id="A0A974S6N5"/>
<comment type="similarity">
    <text evidence="1 5 6">Belongs to the bacterial ribosomal protein bS21 family.</text>
</comment>
<evidence type="ECO:0000256" key="2">
    <source>
        <dbReference type="ARBA" id="ARBA00022980"/>
    </source>
</evidence>
<dbReference type="InterPro" id="IPR001911">
    <property type="entry name" value="Ribosomal_bS21"/>
</dbReference>
<dbReference type="PROSITE" id="PS01181">
    <property type="entry name" value="RIBOSOMAL_S21"/>
    <property type="match status" value="1"/>
</dbReference>
<evidence type="ECO:0000313" key="7">
    <source>
        <dbReference type="EMBL" id="QQV79616.1"/>
    </source>
</evidence>
<dbReference type="EMBL" id="CP068242">
    <property type="protein sequence ID" value="QQV79616.1"/>
    <property type="molecule type" value="Genomic_DNA"/>
</dbReference>
<organism evidence="7">
    <name type="scientific">Enterococcus faecalis</name>
    <name type="common">Streptococcus faecalis</name>
    <dbReference type="NCBI Taxonomy" id="1351"/>
    <lineage>
        <taxon>Bacteria</taxon>
        <taxon>Bacillati</taxon>
        <taxon>Bacillota</taxon>
        <taxon>Bacilli</taxon>
        <taxon>Lactobacillales</taxon>
        <taxon>Enterococcaceae</taxon>
        <taxon>Enterococcus</taxon>
    </lineage>
</organism>
<dbReference type="GO" id="GO:0003735">
    <property type="term" value="F:structural constituent of ribosome"/>
    <property type="evidence" value="ECO:0007669"/>
    <property type="project" value="InterPro"/>
</dbReference>
<dbReference type="GO" id="GO:0006412">
    <property type="term" value="P:translation"/>
    <property type="evidence" value="ECO:0007669"/>
    <property type="project" value="UniProtKB-UniRule"/>
</dbReference>